<dbReference type="AlphaFoldDB" id="A0AAV7KEH4"/>
<reference evidence="1 2" key="1">
    <citation type="journal article" date="2023" name="BMC Biol.">
        <title>The compact genome of the sponge Oopsacas minuta (Hexactinellida) is lacking key metazoan core genes.</title>
        <authorList>
            <person name="Santini S."/>
            <person name="Schenkelaars Q."/>
            <person name="Jourda C."/>
            <person name="Duchesne M."/>
            <person name="Belahbib H."/>
            <person name="Rocher C."/>
            <person name="Selva M."/>
            <person name="Riesgo A."/>
            <person name="Vervoort M."/>
            <person name="Leys S.P."/>
            <person name="Kodjabachian L."/>
            <person name="Le Bivic A."/>
            <person name="Borchiellini C."/>
            <person name="Claverie J.M."/>
            <person name="Renard E."/>
        </authorList>
    </citation>
    <scope>NUCLEOTIDE SEQUENCE [LARGE SCALE GENOMIC DNA]</scope>
    <source>
        <strain evidence="1">SPO-2</strain>
    </source>
</reference>
<comment type="caution">
    <text evidence="1">The sequence shown here is derived from an EMBL/GenBank/DDBJ whole genome shotgun (WGS) entry which is preliminary data.</text>
</comment>
<sequence>MTSVTKDTPREHIQRAINLLTRTTGEAIGVTLTWKGESYLFWPQGFRILQRKSSRNLQSLLSSVHKLGVPSQLKPEDDSEMLDIPTKRNLAKLNVITLRRLVG</sequence>
<keyword evidence="2" id="KW-1185">Reference proteome</keyword>
<dbReference type="Proteomes" id="UP001165289">
    <property type="component" value="Unassembled WGS sequence"/>
</dbReference>
<accession>A0AAV7KEH4</accession>
<evidence type="ECO:0000313" key="2">
    <source>
        <dbReference type="Proteomes" id="UP001165289"/>
    </source>
</evidence>
<evidence type="ECO:0000313" key="1">
    <source>
        <dbReference type="EMBL" id="KAI6659638.1"/>
    </source>
</evidence>
<protein>
    <submittedName>
        <fullName evidence="1">Uncharacterized protein</fullName>
    </submittedName>
</protein>
<proteinExistence type="predicted"/>
<name>A0AAV7KEH4_9METZ</name>
<organism evidence="1 2">
    <name type="scientific">Oopsacas minuta</name>
    <dbReference type="NCBI Taxonomy" id="111878"/>
    <lineage>
        <taxon>Eukaryota</taxon>
        <taxon>Metazoa</taxon>
        <taxon>Porifera</taxon>
        <taxon>Hexactinellida</taxon>
        <taxon>Hexasterophora</taxon>
        <taxon>Lyssacinosida</taxon>
        <taxon>Leucopsacidae</taxon>
        <taxon>Oopsacas</taxon>
    </lineage>
</organism>
<gene>
    <name evidence="1" type="ORF">LOD99_14561</name>
</gene>
<dbReference type="EMBL" id="JAKMXF010000055">
    <property type="protein sequence ID" value="KAI6659638.1"/>
    <property type="molecule type" value="Genomic_DNA"/>
</dbReference>